<dbReference type="InterPro" id="IPR011989">
    <property type="entry name" value="ARM-like"/>
</dbReference>
<dbReference type="EMBL" id="PQFF01000196">
    <property type="protein sequence ID" value="RHZ75757.1"/>
    <property type="molecule type" value="Genomic_DNA"/>
</dbReference>
<dbReference type="Proteomes" id="UP000266861">
    <property type="component" value="Unassembled WGS sequence"/>
</dbReference>
<keyword evidence="3" id="KW-1185">Reference proteome</keyword>
<dbReference type="AlphaFoldDB" id="A0A397ILA4"/>
<evidence type="ECO:0000313" key="3">
    <source>
        <dbReference type="Proteomes" id="UP000266861"/>
    </source>
</evidence>
<name>A0A397ILA4_9GLOM</name>
<evidence type="ECO:0000259" key="1">
    <source>
        <dbReference type="Pfam" id="PF19273"/>
    </source>
</evidence>
<accession>A0A397ILA4</accession>
<evidence type="ECO:0000313" key="2">
    <source>
        <dbReference type="EMBL" id="RHZ75757.1"/>
    </source>
</evidence>
<dbReference type="OrthoDB" id="2215036at2759"/>
<feature type="domain" description="Exportin-5 C-terminal" evidence="1">
    <location>
        <begin position="3"/>
        <end position="216"/>
    </location>
</feature>
<reference evidence="2 3" key="1">
    <citation type="submission" date="2018-08" db="EMBL/GenBank/DDBJ databases">
        <title>Genome and evolution of the arbuscular mycorrhizal fungus Diversispora epigaea (formerly Glomus versiforme) and its bacterial endosymbionts.</title>
        <authorList>
            <person name="Sun X."/>
            <person name="Fei Z."/>
            <person name="Harrison M."/>
        </authorList>
    </citation>
    <scope>NUCLEOTIDE SEQUENCE [LARGE SCALE GENOMIC DNA]</scope>
    <source>
        <strain evidence="2 3">IT104</strain>
    </source>
</reference>
<gene>
    <name evidence="2" type="ORF">Glove_209g119</name>
</gene>
<dbReference type="Gene3D" id="1.25.10.10">
    <property type="entry name" value="Leucine-rich Repeat Variant"/>
    <property type="match status" value="1"/>
</dbReference>
<comment type="caution">
    <text evidence="2">The sequence shown here is derived from an EMBL/GenBank/DDBJ whole genome shotgun (WGS) entry which is preliminary data.</text>
</comment>
<organism evidence="2 3">
    <name type="scientific">Diversispora epigaea</name>
    <dbReference type="NCBI Taxonomy" id="1348612"/>
    <lineage>
        <taxon>Eukaryota</taxon>
        <taxon>Fungi</taxon>
        <taxon>Fungi incertae sedis</taxon>
        <taxon>Mucoromycota</taxon>
        <taxon>Glomeromycotina</taxon>
        <taxon>Glomeromycetes</taxon>
        <taxon>Diversisporales</taxon>
        <taxon>Diversisporaceae</taxon>
        <taxon>Diversispora</taxon>
    </lineage>
</organism>
<proteinExistence type="predicted"/>
<protein>
    <recommendedName>
        <fullName evidence="1">Exportin-5 C-terminal domain-containing protein</fullName>
    </recommendedName>
</protein>
<dbReference type="STRING" id="1348612.A0A397ILA4"/>
<dbReference type="Pfam" id="PF19273">
    <property type="entry name" value="Exportin-5"/>
    <property type="match status" value="1"/>
</dbReference>
<dbReference type="InterPro" id="IPR045478">
    <property type="entry name" value="Exportin-5_C"/>
</dbReference>
<sequence>MNKKLVDEWNILIGKRIFEEGEQDNSDLTSDALDEILNELVLRDLTRAYIDIFDQIFAPSSKKQTDDETLDNNELKKYMLDDMTITEPFLISLCHFLTFKDSVTCVKTAQLCDRILASLIEREMLREFVGRDLLIAALQALHDGYHKESYPVIISLITNLYIDLRLVSSSVPYETFAQVLNMDHNRLQEFEKSLGQANESKTRKNIVKKFLEGITGLSPGEWFKVPETTSSSSTKRIIRGNYSKPQIGILDVIEDPEEIGIESLFDD</sequence>